<dbReference type="InterPro" id="IPR007197">
    <property type="entry name" value="rSAM"/>
</dbReference>
<gene>
    <name evidence="1" type="ORF">NK118_05505</name>
</gene>
<evidence type="ECO:0000313" key="2">
    <source>
        <dbReference type="Proteomes" id="UP001523565"/>
    </source>
</evidence>
<dbReference type="Proteomes" id="UP001523565">
    <property type="component" value="Unassembled WGS sequence"/>
</dbReference>
<organism evidence="1 2">
    <name type="scientific">Ohessyouella blattaphilus</name>
    <dbReference type="NCBI Taxonomy" id="2949333"/>
    <lineage>
        <taxon>Bacteria</taxon>
        <taxon>Bacillati</taxon>
        <taxon>Bacillota</taxon>
        <taxon>Clostridia</taxon>
        <taxon>Lachnospirales</taxon>
        <taxon>Lachnospiraceae</taxon>
        <taxon>Ohessyouella</taxon>
    </lineage>
</organism>
<dbReference type="SUPFAM" id="SSF102114">
    <property type="entry name" value="Radical SAM enzymes"/>
    <property type="match status" value="1"/>
</dbReference>
<sequence>MSVAFTYDLPEAERLAEAWQKTGIPVKLGGPAMNEPGGDFVPGRYVRPGYVITSRGCNNRCWFCAVPKREGYRLRELPITEGSNVLDDNLLACSESHIRAVFDMLSSQPERPIFTGGLEAKLLRPWHVELLREVKTKRLYCAYDTPDDYEPLVAAGKLLTAAGFTRESRKPNCYVLIGYPGDSFDKAEKRLRDTWAAGFAPYAMLYRNEAGETAADWRKFQRLWVRPQILFTTLKS</sequence>
<dbReference type="SFLD" id="SFLDS00029">
    <property type="entry name" value="Radical_SAM"/>
    <property type="match status" value="1"/>
</dbReference>
<accession>A0ABT1EGC6</accession>
<keyword evidence="2" id="KW-1185">Reference proteome</keyword>
<evidence type="ECO:0000313" key="1">
    <source>
        <dbReference type="EMBL" id="MCP1109708.1"/>
    </source>
</evidence>
<dbReference type="RefSeq" id="WP_262068584.1">
    <property type="nucleotide sequence ID" value="NZ_JAMXOC010000005.1"/>
</dbReference>
<proteinExistence type="predicted"/>
<dbReference type="EMBL" id="JAMZFV010000005">
    <property type="protein sequence ID" value="MCP1109708.1"/>
    <property type="molecule type" value="Genomic_DNA"/>
</dbReference>
<evidence type="ECO:0008006" key="3">
    <source>
        <dbReference type="Google" id="ProtNLM"/>
    </source>
</evidence>
<protein>
    <recommendedName>
        <fullName evidence="3">Elp3/MiaA/NifB-like radical SAM core domain-containing protein</fullName>
    </recommendedName>
</protein>
<dbReference type="InterPro" id="IPR058240">
    <property type="entry name" value="rSAM_sf"/>
</dbReference>
<reference evidence="1 2" key="1">
    <citation type="journal article" date="2022" name="Genome Biol. Evol.">
        <title>Host diet, physiology and behaviors set the stage for Lachnospiraceae cladogenesis.</title>
        <authorList>
            <person name="Vera-Ponce De Leon A."/>
            <person name="Schneider M."/>
            <person name="Jahnes B.C."/>
            <person name="Sadowski V."/>
            <person name="Camuy-Velez L.A."/>
            <person name="Duan J."/>
            <person name="Sabree Z.L."/>
        </authorList>
    </citation>
    <scope>NUCLEOTIDE SEQUENCE [LARGE SCALE GENOMIC DNA]</scope>
    <source>
        <strain evidence="1 2">PAL227</strain>
    </source>
</reference>
<comment type="caution">
    <text evidence="1">The sequence shown here is derived from an EMBL/GenBank/DDBJ whole genome shotgun (WGS) entry which is preliminary data.</text>
</comment>
<name>A0ABT1EGC6_9FIRM</name>